<name>A0AC35FP95_9BILA</name>
<dbReference type="Proteomes" id="UP000887580">
    <property type="component" value="Unplaced"/>
</dbReference>
<dbReference type="WBParaSite" id="PS1159_v2.g19401.t1">
    <property type="protein sequence ID" value="PS1159_v2.g19401.t1"/>
    <property type="gene ID" value="PS1159_v2.g19401"/>
</dbReference>
<accession>A0AC35FP95</accession>
<evidence type="ECO:0000313" key="2">
    <source>
        <dbReference type="WBParaSite" id="PS1159_v2.g19401.t1"/>
    </source>
</evidence>
<organism evidence="1 2">
    <name type="scientific">Panagrolaimus sp. PS1159</name>
    <dbReference type="NCBI Taxonomy" id="55785"/>
    <lineage>
        <taxon>Eukaryota</taxon>
        <taxon>Metazoa</taxon>
        <taxon>Ecdysozoa</taxon>
        <taxon>Nematoda</taxon>
        <taxon>Chromadorea</taxon>
        <taxon>Rhabditida</taxon>
        <taxon>Tylenchina</taxon>
        <taxon>Panagrolaimomorpha</taxon>
        <taxon>Panagrolaimoidea</taxon>
        <taxon>Panagrolaimidae</taxon>
        <taxon>Panagrolaimus</taxon>
    </lineage>
</organism>
<proteinExistence type="predicted"/>
<reference evidence="2" key="1">
    <citation type="submission" date="2022-11" db="UniProtKB">
        <authorList>
            <consortium name="WormBaseParasite"/>
        </authorList>
    </citation>
    <scope>IDENTIFICATION</scope>
</reference>
<evidence type="ECO:0000313" key="1">
    <source>
        <dbReference type="Proteomes" id="UP000887580"/>
    </source>
</evidence>
<sequence length="405" mass="44706">MPTGIGKSSSLTLESQLLLVGAAFVAFIAFAAFFVTKRHRKLSREFSSPLITTSHSGAVKSNGVKVGAPPVSAFRKSLTPIQSPVGSDGTISPQCVPLTPCSYSSMNVTTTTECIQPARIQTTELPSDRGTITLSLAYDPSSAALQIAIIKCDGLPELITSPNGSCLLDPYVKVRVMPENQHRMKTRVLKGTQNPYFDEIFTVYGIAANKLREHSLHLAVLGFDRYSRDTILGESIYTLGTTDDLINNNEKRSVTLPLRGRDEISETRGECLVSMAYNRQSNSINFALMKMKDLPRDSTVGLADPYAKIYMLYNGQRMARHKTATKKKTTDPTFNESFAFELPAGHTTHDLDKISFQILVLNKDGVTRNEIIGQVNVDADSEQWVSCRSQSGKQIAEWHRIMKYV</sequence>
<protein>
    <submittedName>
        <fullName evidence="2">C2 domain-containing protein</fullName>
    </submittedName>
</protein>